<keyword evidence="2" id="KW-0472">Membrane</keyword>
<evidence type="ECO:0000256" key="1">
    <source>
        <dbReference type="SAM" id="MobiDB-lite"/>
    </source>
</evidence>
<evidence type="ECO:0000313" key="3">
    <source>
        <dbReference type="Ensembl" id="ENSCAFP00040029765.1"/>
    </source>
</evidence>
<feature type="transmembrane region" description="Helical" evidence="2">
    <location>
        <begin position="194"/>
        <end position="212"/>
    </location>
</feature>
<evidence type="ECO:0000313" key="4">
    <source>
        <dbReference type="Proteomes" id="UP000694542"/>
    </source>
</evidence>
<feature type="region of interest" description="Disordered" evidence="1">
    <location>
        <begin position="103"/>
        <end position="133"/>
    </location>
</feature>
<feature type="compositionally biased region" description="Pro residues" evidence="1">
    <location>
        <begin position="70"/>
        <end position="87"/>
    </location>
</feature>
<gene>
    <name evidence="3" type="primary">TMEM220</name>
</gene>
<dbReference type="Proteomes" id="UP000694542">
    <property type="component" value="Chromosome 5"/>
</dbReference>
<evidence type="ECO:0000256" key="2">
    <source>
        <dbReference type="SAM" id="Phobius"/>
    </source>
</evidence>
<reference evidence="3" key="1">
    <citation type="submission" date="2018-10" db="EMBL/GenBank/DDBJ databases">
        <title>De novo assembly of a Great Dane genome.</title>
        <authorList>
            <person name="Kidd J.M."/>
            <person name="Pendleton A.L."/>
            <person name="Shen F."/>
            <person name="Emery S."/>
        </authorList>
    </citation>
    <scope>NUCLEOTIDE SEQUENCE [LARGE SCALE GENOMIC DNA]</scope>
    <source>
        <strain evidence="3">Great Dane</strain>
    </source>
</reference>
<dbReference type="Pfam" id="PF15071">
    <property type="entry name" value="TMEM220"/>
    <property type="match status" value="1"/>
</dbReference>
<sequence length="289" mass="31103">TNRALPEGDEDWGHAPAPRPPNPPAARWRVHVTVGTPPPTPPSHVLGGAGREDAARDGARHGSAPRVRLAPPPQPSLLPKPGAPTVPPSDLRAVPCSGVWLRSAGGPAPPLRPRPRPRGSSSPRVAPPPSSVCPELGCSTTRRPLTPGVLALQVNDPDAQLWMVVYMIPAALSLLVGLNPLVTGNFIWKSVSTIHILVCIVWAVSLACHLWLHSQQNILHEEEGRELFGLVIITVWMSLCHSSSKNPAGGRIQLATAVVVTLLPFISWIYIYINKEMRSSWPTHCKTVI</sequence>
<dbReference type="AlphaFoldDB" id="A0A8C0T2K0"/>
<feature type="compositionally biased region" description="Basic and acidic residues" evidence="1">
    <location>
        <begin position="50"/>
        <end position="60"/>
    </location>
</feature>
<dbReference type="PANTHER" id="PTHR34262:SF1">
    <property type="entry name" value="TRANSMEMBRANE PROTEIN 220"/>
    <property type="match status" value="1"/>
</dbReference>
<accession>A0A8C0T2K0</accession>
<feature type="transmembrane region" description="Helical" evidence="2">
    <location>
        <begin position="161"/>
        <end position="182"/>
    </location>
</feature>
<keyword evidence="2" id="KW-0812">Transmembrane</keyword>
<name>A0A8C0T2K0_CANLF</name>
<organism evidence="3 4">
    <name type="scientific">Canis lupus familiaris</name>
    <name type="common">Dog</name>
    <name type="synonym">Canis familiaris</name>
    <dbReference type="NCBI Taxonomy" id="9615"/>
    <lineage>
        <taxon>Eukaryota</taxon>
        <taxon>Metazoa</taxon>
        <taxon>Chordata</taxon>
        <taxon>Craniata</taxon>
        <taxon>Vertebrata</taxon>
        <taxon>Euteleostomi</taxon>
        <taxon>Mammalia</taxon>
        <taxon>Eutheria</taxon>
        <taxon>Laurasiatheria</taxon>
        <taxon>Carnivora</taxon>
        <taxon>Caniformia</taxon>
        <taxon>Canidae</taxon>
        <taxon>Canis</taxon>
    </lineage>
</organism>
<dbReference type="InterPro" id="IPR029377">
    <property type="entry name" value="TMEM220"/>
</dbReference>
<feature type="transmembrane region" description="Helical" evidence="2">
    <location>
        <begin position="254"/>
        <end position="273"/>
    </location>
</feature>
<dbReference type="PANTHER" id="PTHR34262">
    <property type="entry name" value="TRANSMEMBRANE PROTEIN 220"/>
    <property type="match status" value="1"/>
</dbReference>
<protein>
    <submittedName>
        <fullName evidence="3">Transmembrane protein 220</fullName>
    </submittedName>
</protein>
<reference evidence="3" key="2">
    <citation type="submission" date="2025-08" db="UniProtKB">
        <authorList>
            <consortium name="Ensembl"/>
        </authorList>
    </citation>
    <scope>IDENTIFICATION</scope>
</reference>
<feature type="region of interest" description="Disordered" evidence="1">
    <location>
        <begin position="1"/>
        <end position="90"/>
    </location>
</feature>
<proteinExistence type="predicted"/>
<dbReference type="Ensembl" id="ENSCAFT00040034196.1">
    <property type="protein sequence ID" value="ENSCAFP00040029765.1"/>
    <property type="gene ID" value="ENSCAFG00040018515.1"/>
</dbReference>
<keyword evidence="2" id="KW-1133">Transmembrane helix</keyword>